<dbReference type="Gene3D" id="3.40.50.300">
    <property type="entry name" value="P-loop containing nucleotide triphosphate hydrolases"/>
    <property type="match status" value="1"/>
</dbReference>
<dbReference type="KEGG" id="osu:NT6N_17180"/>
<feature type="binding site" evidence="7">
    <location>
        <begin position="35"/>
        <end position="42"/>
    </location>
    <ligand>
        <name>GTP</name>
        <dbReference type="ChEBI" id="CHEBI:37565"/>
    </ligand>
</feature>
<dbReference type="HAMAP" id="MF_00072">
    <property type="entry name" value="Rel_fac_3"/>
    <property type="match status" value="1"/>
</dbReference>
<feature type="binding site" evidence="7">
    <location>
        <begin position="103"/>
        <end position="107"/>
    </location>
    <ligand>
        <name>GTP</name>
        <dbReference type="ChEBI" id="CHEBI:37565"/>
    </ligand>
</feature>
<dbReference type="SUPFAM" id="SSF52540">
    <property type="entry name" value="P-loop containing nucleoside triphosphate hydrolases"/>
    <property type="match status" value="1"/>
</dbReference>
<dbReference type="EMBL" id="AP026866">
    <property type="protein sequence ID" value="BDS06678.1"/>
    <property type="molecule type" value="Genomic_DNA"/>
</dbReference>
<dbReference type="Gene3D" id="3.30.70.3280">
    <property type="entry name" value="Peptide chain release factor 3, domain III"/>
    <property type="match status" value="1"/>
</dbReference>
<evidence type="ECO:0000256" key="1">
    <source>
        <dbReference type="ARBA" id="ARBA00004496"/>
    </source>
</evidence>
<feature type="domain" description="Tr-type G" evidence="9">
    <location>
        <begin position="26"/>
        <end position="295"/>
    </location>
</feature>
<dbReference type="InterPro" id="IPR035647">
    <property type="entry name" value="EFG_III/V"/>
</dbReference>
<gene>
    <name evidence="7 10" type="primary">prfC</name>
    <name evidence="10" type="ORF">NT6N_17180</name>
</gene>
<dbReference type="InterPro" id="IPR005225">
    <property type="entry name" value="Small_GTP-bd"/>
</dbReference>
<proteinExistence type="inferred from homology"/>
<keyword evidence="5 7" id="KW-0648">Protein biosynthesis</keyword>
<dbReference type="InterPro" id="IPR000795">
    <property type="entry name" value="T_Tr_GTP-bd_dom"/>
</dbReference>
<feature type="binding site" evidence="7">
    <location>
        <begin position="157"/>
        <end position="160"/>
    </location>
    <ligand>
        <name>GTP</name>
        <dbReference type="ChEBI" id="CHEBI:37565"/>
    </ligand>
</feature>
<dbReference type="InterPro" id="IPR027417">
    <property type="entry name" value="P-loop_NTPase"/>
</dbReference>
<comment type="subcellular location">
    <subcellularLocation>
        <location evidence="1 7">Cytoplasm</location>
    </subcellularLocation>
</comment>
<dbReference type="InterPro" id="IPR009000">
    <property type="entry name" value="Transl_B-barrel_sf"/>
</dbReference>
<dbReference type="NCBIfam" id="TIGR00503">
    <property type="entry name" value="prfC"/>
    <property type="match status" value="1"/>
</dbReference>
<dbReference type="Pfam" id="PF22042">
    <property type="entry name" value="EF-G_D2"/>
    <property type="match status" value="1"/>
</dbReference>
<dbReference type="GO" id="GO:0016150">
    <property type="term" value="F:translation release factor activity, codon nonspecific"/>
    <property type="evidence" value="ECO:0007669"/>
    <property type="project" value="TreeGrafter"/>
</dbReference>
<dbReference type="GO" id="GO:0006449">
    <property type="term" value="P:regulation of translational termination"/>
    <property type="evidence" value="ECO:0007669"/>
    <property type="project" value="UniProtKB-UniRule"/>
</dbReference>
<evidence type="ECO:0000256" key="3">
    <source>
        <dbReference type="ARBA" id="ARBA00022490"/>
    </source>
</evidence>
<dbReference type="Pfam" id="PF16658">
    <property type="entry name" value="RF3_C"/>
    <property type="match status" value="1"/>
</dbReference>
<evidence type="ECO:0000256" key="2">
    <source>
        <dbReference type="ARBA" id="ARBA00009978"/>
    </source>
</evidence>
<keyword evidence="3 7" id="KW-0963">Cytoplasm</keyword>
<dbReference type="InterPro" id="IPR038467">
    <property type="entry name" value="RF3_dom_3_sf"/>
</dbReference>
<dbReference type="GO" id="GO:0005525">
    <property type="term" value="F:GTP binding"/>
    <property type="evidence" value="ECO:0007669"/>
    <property type="project" value="UniProtKB-UniRule"/>
</dbReference>
<dbReference type="InterPro" id="IPR053905">
    <property type="entry name" value="EF-G-like_DII"/>
</dbReference>
<keyword evidence="6 7" id="KW-0342">GTP-binding</keyword>
<dbReference type="NCBIfam" id="TIGR00231">
    <property type="entry name" value="small_GTP"/>
    <property type="match status" value="1"/>
</dbReference>
<comment type="similarity">
    <text evidence="2 7">Belongs to the TRAFAC class translation factor GTPase superfamily. Classic translation factor GTPase family. PrfC subfamily.</text>
</comment>
<dbReference type="Gene3D" id="2.40.30.10">
    <property type="entry name" value="Translation factors"/>
    <property type="match status" value="1"/>
</dbReference>
<dbReference type="GO" id="GO:0005829">
    <property type="term" value="C:cytosol"/>
    <property type="evidence" value="ECO:0007669"/>
    <property type="project" value="TreeGrafter"/>
</dbReference>
<evidence type="ECO:0000256" key="7">
    <source>
        <dbReference type="HAMAP-Rule" id="MF_00072"/>
    </source>
</evidence>
<organism evidence="10">
    <name type="scientific">Oceaniferula spumae</name>
    <dbReference type="NCBI Taxonomy" id="2979115"/>
    <lineage>
        <taxon>Bacteria</taxon>
        <taxon>Pseudomonadati</taxon>
        <taxon>Verrucomicrobiota</taxon>
        <taxon>Verrucomicrobiia</taxon>
        <taxon>Verrucomicrobiales</taxon>
        <taxon>Verrucomicrobiaceae</taxon>
        <taxon>Oceaniferula</taxon>
    </lineage>
</organism>
<dbReference type="GO" id="GO:0003924">
    <property type="term" value="F:GTPase activity"/>
    <property type="evidence" value="ECO:0007669"/>
    <property type="project" value="InterPro"/>
</dbReference>
<evidence type="ECO:0000256" key="8">
    <source>
        <dbReference type="NCBIfam" id="TIGR00503"/>
    </source>
</evidence>
<dbReference type="PANTHER" id="PTHR43556">
    <property type="entry name" value="PEPTIDE CHAIN RELEASE FACTOR RF3"/>
    <property type="match status" value="1"/>
</dbReference>
<accession>A0AAT9FL67</accession>
<dbReference type="PRINTS" id="PR00315">
    <property type="entry name" value="ELONGATNFCT"/>
</dbReference>
<dbReference type="CDD" id="cd04169">
    <property type="entry name" value="RF3"/>
    <property type="match status" value="1"/>
</dbReference>
<dbReference type="InterPro" id="IPR004548">
    <property type="entry name" value="PrfC"/>
</dbReference>
<evidence type="ECO:0000256" key="6">
    <source>
        <dbReference type="ARBA" id="ARBA00023134"/>
    </source>
</evidence>
<name>A0AAT9FL67_9BACT</name>
<protein>
    <recommendedName>
        <fullName evidence="7 8">Peptide chain release factor 3</fullName>
        <shortName evidence="7">RF-3</shortName>
    </recommendedName>
</protein>
<keyword evidence="4 7" id="KW-0547">Nucleotide-binding</keyword>
<reference evidence="10" key="1">
    <citation type="submission" date="2024-07" db="EMBL/GenBank/DDBJ databases">
        <title>Complete genome sequence of Verrucomicrobiaceae bacterium NT6N.</title>
        <authorList>
            <person name="Huang C."/>
            <person name="Takami H."/>
            <person name="Hamasaki K."/>
        </authorList>
    </citation>
    <scope>NUCLEOTIDE SEQUENCE</scope>
    <source>
        <strain evidence="10">NT6N</strain>
    </source>
</reference>
<evidence type="ECO:0000259" key="9">
    <source>
        <dbReference type="PROSITE" id="PS51722"/>
    </source>
</evidence>
<dbReference type="Pfam" id="PF00009">
    <property type="entry name" value="GTP_EFTU"/>
    <property type="match status" value="1"/>
</dbReference>
<comment type="function">
    <text evidence="7">Increases the formation of ribosomal termination complexes and stimulates activities of RF-1 and RF-2. It binds guanine nucleotides and has strong preference for UGA stop codons. It may interact directly with the ribosome. The stimulation of RF-1 and RF-2 is significantly reduced by GTP and GDP, but not by GMP.</text>
</comment>
<evidence type="ECO:0000256" key="5">
    <source>
        <dbReference type="ARBA" id="ARBA00022917"/>
    </source>
</evidence>
<dbReference type="NCBIfam" id="NF001964">
    <property type="entry name" value="PRK00741.1"/>
    <property type="match status" value="1"/>
</dbReference>
<dbReference type="FunFam" id="3.40.50.300:FF:000542">
    <property type="entry name" value="Peptide chain release factor 3"/>
    <property type="match status" value="1"/>
</dbReference>
<dbReference type="SUPFAM" id="SSF50447">
    <property type="entry name" value="Translation proteins"/>
    <property type="match status" value="1"/>
</dbReference>
<dbReference type="AlphaFoldDB" id="A0AAT9FL67"/>
<dbReference type="InterPro" id="IPR032090">
    <property type="entry name" value="RF3_C"/>
</dbReference>
<dbReference type="InterPro" id="IPR031157">
    <property type="entry name" value="G_TR_CS"/>
</dbReference>
<evidence type="ECO:0000256" key="4">
    <source>
        <dbReference type="ARBA" id="ARBA00022741"/>
    </source>
</evidence>
<dbReference type="PANTHER" id="PTHR43556:SF2">
    <property type="entry name" value="PEPTIDE CHAIN RELEASE FACTOR RF3"/>
    <property type="match status" value="1"/>
</dbReference>
<dbReference type="PROSITE" id="PS51722">
    <property type="entry name" value="G_TR_2"/>
    <property type="match status" value="1"/>
</dbReference>
<sequence>MSYQWLLLTTSASINTVPAATSREISRRRTFAIISHPDAGKTTLTEKLLLYGGAIGLAGSVTSKKEQQSTSSDWMAMEKERGISVSSTVLQFEYNGCCVNLLDTPGHHDFSEDTYRVLSAVDAAVMVIDAGKGIEAQTLKLFEVCRRRGVPIFVFINKMDRPSRPPLELIDELADVLKLAPAPVNWPLGDGPRFRGVYDRKKDEVHLFERTAGGAFKAPLEVAGIDDDKVREALSDDLYEAVTQEVELLDGLTEPLDLDQVLAGKQMPIYFGSAMNNFGVQNMLESFLEMAPPPTGRVSDGEMVDPNTNNFSGFVFKIQANMNPRHRDRAVFIRIVSGVFERDMQVIDQRTGKKVRLANAQKLFGQDRETLDTAYAGDILALVGNYNFLIGDTLTSDQSVVYNEMPRFTPECFTFIRNSDTTHIKRYRSGIEQLMKEGVAQAYYVHGSIERVPLLGAVGPLQFEVLQARLVSEYQVETRLEPSPWSVVQWFEEKEPDPLRRDRDAPKVKLPSGCSIAQDQDDQWVVLLTSKYMVSVLHDGNEHLTFRDHAN</sequence>
<dbReference type="PROSITE" id="PS00301">
    <property type="entry name" value="G_TR_1"/>
    <property type="match status" value="1"/>
</dbReference>
<evidence type="ECO:0000313" key="10">
    <source>
        <dbReference type="EMBL" id="BDS06678.1"/>
    </source>
</evidence>
<dbReference type="SUPFAM" id="SSF54980">
    <property type="entry name" value="EF-G C-terminal domain-like"/>
    <property type="match status" value="1"/>
</dbReference>
<dbReference type="GO" id="GO:0016149">
    <property type="term" value="F:translation release factor activity, codon specific"/>
    <property type="evidence" value="ECO:0007669"/>
    <property type="project" value="UniProtKB-UniRule"/>
</dbReference>
<dbReference type="InterPro" id="IPR041732">
    <property type="entry name" value="RF3_GTP-bd"/>
</dbReference>